<dbReference type="InterPro" id="IPR048259">
    <property type="entry name" value="Cytochrome_b_N_euk/bac"/>
</dbReference>
<dbReference type="InterPro" id="IPR005798">
    <property type="entry name" value="Cyt_b/b6_C"/>
</dbReference>
<feature type="transmembrane region" description="Helical" evidence="17">
    <location>
        <begin position="307"/>
        <end position="326"/>
    </location>
</feature>
<evidence type="ECO:0000256" key="1">
    <source>
        <dbReference type="ARBA" id="ARBA00002444"/>
    </source>
</evidence>
<dbReference type="InterPro" id="IPR027387">
    <property type="entry name" value="Cytb/b6-like_sf"/>
</dbReference>
<keyword evidence="13 17" id="KW-0472">Membrane</keyword>
<feature type="transmembrane region" description="Helical" evidence="17">
    <location>
        <begin position="79"/>
        <end position="101"/>
    </location>
</feature>
<feature type="transmembrane region" description="Helical" evidence="17">
    <location>
        <begin position="117"/>
        <end position="138"/>
    </location>
</feature>
<keyword evidence="21" id="KW-1185">Reference proteome</keyword>
<keyword evidence="11 17" id="KW-1133">Transmembrane helix</keyword>
<feature type="transmembrane region" description="Helical" evidence="17">
    <location>
        <begin position="338"/>
        <end position="357"/>
    </location>
</feature>
<feature type="binding site" description="axial binding residue" evidence="15">
    <location>
        <position position="87"/>
    </location>
    <ligand>
        <name>heme b</name>
        <dbReference type="ChEBI" id="CHEBI:60344"/>
        <label>b562</label>
    </ligand>
    <ligandPart>
        <name>Fe</name>
        <dbReference type="ChEBI" id="CHEBI:18248"/>
    </ligandPart>
</feature>
<feature type="binding site" description="axial binding residue" evidence="15">
    <location>
        <position position="203"/>
    </location>
    <ligand>
        <name>heme b</name>
        <dbReference type="ChEBI" id="CHEBI:60344"/>
        <label>b566</label>
    </ligand>
    <ligandPart>
        <name>Fe</name>
        <dbReference type="ChEBI" id="CHEBI:18248"/>
    </ligandPart>
</feature>
<feature type="domain" description="Cytochrome b/b6 N-terminal region profile" evidence="18">
    <location>
        <begin position="4"/>
        <end position="216"/>
    </location>
</feature>
<evidence type="ECO:0000256" key="13">
    <source>
        <dbReference type="ARBA" id="ARBA00023136"/>
    </source>
</evidence>
<dbReference type="GO" id="GO:0022904">
    <property type="term" value="P:respiratory electron transport chain"/>
    <property type="evidence" value="ECO:0007669"/>
    <property type="project" value="InterPro"/>
</dbReference>
<dbReference type="CDD" id="cd00284">
    <property type="entry name" value="Cytochrome_b_N"/>
    <property type="match status" value="1"/>
</dbReference>
<evidence type="ECO:0000259" key="19">
    <source>
        <dbReference type="PROSITE" id="PS51003"/>
    </source>
</evidence>
<dbReference type="RefSeq" id="WP_127033258.1">
    <property type="nucleotide sequence ID" value="NZ_RZGR01000005.1"/>
</dbReference>
<evidence type="ECO:0000256" key="5">
    <source>
        <dbReference type="ARBA" id="ARBA00022448"/>
    </source>
</evidence>
<evidence type="ECO:0000256" key="6">
    <source>
        <dbReference type="ARBA" id="ARBA00022617"/>
    </source>
</evidence>
<reference evidence="20 21" key="1">
    <citation type="submission" date="2018-12" db="EMBL/GenBank/DDBJ databases">
        <title>Legionella sp,whole genome shotgun sequence.</title>
        <authorList>
            <person name="Wu H."/>
        </authorList>
    </citation>
    <scope>NUCLEOTIDE SEQUENCE [LARGE SCALE GENOMIC DNA]</scope>
    <source>
        <strain evidence="21">km714</strain>
    </source>
</reference>
<dbReference type="PIRSF" id="PIRSF038885">
    <property type="entry name" value="COB"/>
    <property type="match status" value="1"/>
</dbReference>
<evidence type="ECO:0000256" key="9">
    <source>
        <dbReference type="ARBA" id="ARBA00022723"/>
    </source>
</evidence>
<comment type="function">
    <text evidence="1 16">Component of the ubiquinol-cytochrome c reductase complex (complex III or cytochrome b-c1 complex), which is a respiratory chain that generates an electrochemical potential coupled to ATP synthesis.</text>
</comment>
<protein>
    <recommendedName>
        <fullName evidence="4 16">Cytochrome b</fullName>
    </recommendedName>
</protein>
<sequence>MNGLLKWLDDRFPLLTTWKQHASEYYAPKNFNFYYFFGSLAIVVLANQLITGLWLTMFYTPTAADAFNSVEYIMRDVNYGWLLRYMHSTGASAFFIVVYLHMFRSLLYGSHQKPRELVWILGVFLFVLLLAEAFFGYLLPWGQMSYWGAQVITSLFGAIPFVGESVMTWLRGDYNVANATLQRFFALHVIGVPLMLLLLVFLHLVALHKVGSNNPLGVDIKKFHDGQGRPLDGIPFHPYYTVKDFFGIVVFFILFFAIVFFSPEMGGYFLEHANFAPANPLTTPEHIAPVWYMTPFYAMLRGIPDKLFGVIVMLASIVILFFVPWLDRSPVRSTRYKGIYSKVALALFVMSFFILGYMGTVNITPAKQWLTRICTVIYFAYFLLMPFYTRRENCKPLPERISI</sequence>
<evidence type="ECO:0000256" key="3">
    <source>
        <dbReference type="ARBA" id="ARBA00011649"/>
    </source>
</evidence>
<evidence type="ECO:0000256" key="16">
    <source>
        <dbReference type="RuleBase" id="RU003385"/>
    </source>
</evidence>
<dbReference type="GO" id="GO:0008121">
    <property type="term" value="F:quinol-cytochrome-c reductase activity"/>
    <property type="evidence" value="ECO:0007669"/>
    <property type="project" value="InterPro"/>
</dbReference>
<dbReference type="OrthoDB" id="9804503at2"/>
<evidence type="ECO:0000256" key="15">
    <source>
        <dbReference type="PIRSR" id="PIRSR038885-2"/>
    </source>
</evidence>
<evidence type="ECO:0000313" key="20">
    <source>
        <dbReference type="EMBL" id="RUQ90033.1"/>
    </source>
</evidence>
<keyword evidence="12 15" id="KW-0408">Iron</keyword>
<evidence type="ECO:0000256" key="2">
    <source>
        <dbReference type="ARBA" id="ARBA00004141"/>
    </source>
</evidence>
<dbReference type="Gene3D" id="1.20.810.10">
    <property type="entry name" value="Cytochrome Bc1 Complex, Chain C"/>
    <property type="match status" value="1"/>
</dbReference>
<feature type="transmembrane region" description="Helical" evidence="17">
    <location>
        <begin position="184"/>
        <end position="206"/>
    </location>
</feature>
<dbReference type="GO" id="GO:0046872">
    <property type="term" value="F:metal ion binding"/>
    <property type="evidence" value="ECO:0007669"/>
    <property type="project" value="UniProtKB-KW"/>
</dbReference>
<keyword evidence="5 16" id="KW-0813">Transport</keyword>
<feature type="binding site" evidence="14">
    <location>
        <position position="208"/>
    </location>
    <ligand>
        <name>a ubiquinone</name>
        <dbReference type="ChEBI" id="CHEBI:16389"/>
    </ligand>
</feature>
<feature type="binding site" description="axial binding residue" evidence="15">
    <location>
        <position position="101"/>
    </location>
    <ligand>
        <name>heme b</name>
        <dbReference type="ChEBI" id="CHEBI:60344"/>
        <label>b566</label>
    </ligand>
    <ligandPart>
        <name>Fe</name>
        <dbReference type="ChEBI" id="CHEBI:18248"/>
    </ligandPart>
</feature>
<evidence type="ECO:0000256" key="8">
    <source>
        <dbReference type="ARBA" id="ARBA00022692"/>
    </source>
</evidence>
<accession>A0A433JLU3</accession>
<dbReference type="Proteomes" id="UP000288012">
    <property type="component" value="Unassembled WGS sequence"/>
</dbReference>
<dbReference type="PROSITE" id="PS51002">
    <property type="entry name" value="CYTB_NTER"/>
    <property type="match status" value="1"/>
</dbReference>
<dbReference type="Pfam" id="PF00032">
    <property type="entry name" value="Cytochrom_B_C"/>
    <property type="match status" value="1"/>
</dbReference>
<comment type="caution">
    <text evidence="20">The sequence shown here is derived from an EMBL/GenBank/DDBJ whole genome shotgun (WGS) entry which is preliminary data.</text>
</comment>
<dbReference type="PANTHER" id="PTHR19271:SF16">
    <property type="entry name" value="CYTOCHROME B"/>
    <property type="match status" value="1"/>
</dbReference>
<proteinExistence type="inferred from homology"/>
<comment type="cofactor">
    <cofactor evidence="15">
        <name>heme</name>
        <dbReference type="ChEBI" id="CHEBI:30413"/>
    </cofactor>
    <text evidence="15">Binds 2 heme groups non-covalently.</text>
</comment>
<gene>
    <name evidence="20" type="ORF">EKM59_02510</name>
</gene>
<evidence type="ECO:0000256" key="10">
    <source>
        <dbReference type="ARBA" id="ARBA00022982"/>
    </source>
</evidence>
<feature type="transmembrane region" description="Helical" evidence="17">
    <location>
        <begin position="369"/>
        <end position="388"/>
    </location>
</feature>
<dbReference type="GO" id="GO:0016491">
    <property type="term" value="F:oxidoreductase activity"/>
    <property type="evidence" value="ECO:0007669"/>
    <property type="project" value="InterPro"/>
</dbReference>
<evidence type="ECO:0000256" key="17">
    <source>
        <dbReference type="SAM" id="Phobius"/>
    </source>
</evidence>
<feature type="domain" description="Cytochrome b/b6 C-terminal region profile" evidence="19">
    <location>
        <begin position="226"/>
        <end position="399"/>
    </location>
</feature>
<comment type="subcellular location">
    <subcellularLocation>
        <location evidence="2">Membrane</location>
        <topology evidence="2">Multi-pass membrane protein</topology>
    </subcellularLocation>
</comment>
<dbReference type="InterPro" id="IPR030689">
    <property type="entry name" value="Cytochrome_b"/>
</dbReference>
<evidence type="ECO:0000313" key="21">
    <source>
        <dbReference type="Proteomes" id="UP000288012"/>
    </source>
</evidence>
<dbReference type="InterPro" id="IPR005797">
    <property type="entry name" value="Cyt_b/b6_N"/>
</dbReference>
<comment type="similarity">
    <text evidence="16">Belongs to the cytochrome b family.</text>
</comment>
<evidence type="ECO:0000256" key="7">
    <source>
        <dbReference type="ARBA" id="ARBA00022660"/>
    </source>
</evidence>
<dbReference type="GO" id="GO:0045275">
    <property type="term" value="C:respiratory chain complex III"/>
    <property type="evidence" value="ECO:0007669"/>
    <property type="project" value="InterPro"/>
</dbReference>
<dbReference type="SUPFAM" id="SSF81648">
    <property type="entry name" value="a domain/subunit of cytochrome bc1 complex (Ubiquinol-cytochrome c reductase)"/>
    <property type="match status" value="1"/>
</dbReference>
<comment type="cofactor">
    <cofactor evidence="16">
        <name>heme b</name>
        <dbReference type="ChEBI" id="CHEBI:60344"/>
    </cofactor>
    <text evidence="16">Binds 2 heme groups non-covalently.</text>
</comment>
<feature type="transmembrane region" description="Helical" evidence="17">
    <location>
        <begin position="144"/>
        <end position="163"/>
    </location>
</feature>
<dbReference type="PROSITE" id="PS51003">
    <property type="entry name" value="CYTB_CTER"/>
    <property type="match status" value="1"/>
</dbReference>
<feature type="transmembrane region" description="Helical" evidence="17">
    <location>
        <begin position="33"/>
        <end position="59"/>
    </location>
</feature>
<evidence type="ECO:0000256" key="14">
    <source>
        <dbReference type="PIRSR" id="PIRSR038885-1"/>
    </source>
</evidence>
<evidence type="ECO:0000256" key="11">
    <source>
        <dbReference type="ARBA" id="ARBA00022989"/>
    </source>
</evidence>
<dbReference type="AlphaFoldDB" id="A0A433JLU3"/>
<keyword evidence="10 16" id="KW-0249">Electron transport</keyword>
<keyword evidence="6 15" id="KW-0349">Heme</keyword>
<keyword evidence="9 15" id="KW-0479">Metal-binding</keyword>
<evidence type="ECO:0000259" key="18">
    <source>
        <dbReference type="PROSITE" id="PS51002"/>
    </source>
</evidence>
<evidence type="ECO:0000256" key="12">
    <source>
        <dbReference type="ARBA" id="ARBA00023004"/>
    </source>
</evidence>
<feature type="transmembrane region" description="Helical" evidence="17">
    <location>
        <begin position="245"/>
        <end position="262"/>
    </location>
</feature>
<dbReference type="SUPFAM" id="SSF81342">
    <property type="entry name" value="Transmembrane di-heme cytochromes"/>
    <property type="match status" value="1"/>
</dbReference>
<dbReference type="EMBL" id="RZGR01000005">
    <property type="protein sequence ID" value="RUQ90033.1"/>
    <property type="molecule type" value="Genomic_DNA"/>
</dbReference>
<feature type="binding site" description="axial binding residue" evidence="15">
    <location>
        <position position="188"/>
    </location>
    <ligand>
        <name>heme b</name>
        <dbReference type="ChEBI" id="CHEBI:60344"/>
        <label>b562</label>
    </ligand>
    <ligandPart>
        <name>Fe</name>
        <dbReference type="ChEBI" id="CHEBI:18248"/>
    </ligandPart>
</feature>
<evidence type="ECO:0000256" key="4">
    <source>
        <dbReference type="ARBA" id="ARBA00013531"/>
    </source>
</evidence>
<dbReference type="FunFam" id="1.20.810.10:FF:000004">
    <property type="entry name" value="Cytochrome b"/>
    <property type="match status" value="1"/>
</dbReference>
<keyword evidence="7 16" id="KW-0679">Respiratory chain</keyword>
<dbReference type="Pfam" id="PF00033">
    <property type="entry name" value="Cytochrome_B"/>
    <property type="match status" value="1"/>
</dbReference>
<dbReference type="InterPro" id="IPR016174">
    <property type="entry name" value="Di-haem_cyt_TM"/>
</dbReference>
<dbReference type="PANTHER" id="PTHR19271">
    <property type="entry name" value="CYTOCHROME B"/>
    <property type="match status" value="1"/>
</dbReference>
<keyword evidence="8 16" id="KW-0812">Transmembrane</keyword>
<dbReference type="InterPro" id="IPR036150">
    <property type="entry name" value="Cyt_b/b6_C_sf"/>
</dbReference>
<organism evidence="20 21">
    <name type="scientific">Legionella septentrionalis</name>
    <dbReference type="NCBI Taxonomy" id="2498109"/>
    <lineage>
        <taxon>Bacteria</taxon>
        <taxon>Pseudomonadati</taxon>
        <taxon>Pseudomonadota</taxon>
        <taxon>Gammaproteobacteria</taxon>
        <taxon>Legionellales</taxon>
        <taxon>Legionellaceae</taxon>
        <taxon>Legionella</taxon>
    </lineage>
</organism>
<comment type="subunit">
    <text evidence="3 16">The main subunits of complex b-c1 are: cytochrome b, cytochrome c1 and the Rieske protein.</text>
</comment>
<name>A0A433JLU3_9GAMM</name>